<evidence type="ECO:0000259" key="1">
    <source>
        <dbReference type="PROSITE" id="PS50106"/>
    </source>
</evidence>
<gene>
    <name evidence="2" type="ORF">WR25_00383</name>
</gene>
<comment type="caution">
    <text evidence="2">The sequence shown here is derived from an EMBL/GenBank/DDBJ whole genome shotgun (WGS) entry which is preliminary data.</text>
</comment>
<reference evidence="2 3" key="1">
    <citation type="journal article" date="2017" name="Curr. Biol.">
        <title>Genome architecture and evolution of a unichromosomal asexual nematode.</title>
        <authorList>
            <person name="Fradin H."/>
            <person name="Zegar C."/>
            <person name="Gutwein M."/>
            <person name="Lucas J."/>
            <person name="Kovtun M."/>
            <person name="Corcoran D."/>
            <person name="Baugh L.R."/>
            <person name="Kiontke K."/>
            <person name="Gunsalus K."/>
            <person name="Fitch D.H."/>
            <person name="Piano F."/>
        </authorList>
    </citation>
    <scope>NUCLEOTIDE SEQUENCE [LARGE SCALE GENOMIC DNA]</scope>
    <source>
        <strain evidence="2">PF1309</strain>
    </source>
</reference>
<accession>A0A2A2JZC9</accession>
<keyword evidence="3" id="KW-1185">Reference proteome</keyword>
<proteinExistence type="predicted"/>
<sequence length="67" mass="7129">MGIGKRTRGILVTSLQPGSTAAEKLKVGDRILAVNGLPVTDQLSAVTFVKASGERLFLQIGRPRNQP</sequence>
<dbReference type="SUPFAM" id="SSF50156">
    <property type="entry name" value="PDZ domain-like"/>
    <property type="match status" value="1"/>
</dbReference>
<dbReference type="Pfam" id="PF00595">
    <property type="entry name" value="PDZ"/>
    <property type="match status" value="1"/>
</dbReference>
<name>A0A2A2JZC9_9BILA</name>
<dbReference type="PROSITE" id="PS50106">
    <property type="entry name" value="PDZ"/>
    <property type="match status" value="1"/>
</dbReference>
<dbReference type="InterPro" id="IPR001478">
    <property type="entry name" value="PDZ"/>
</dbReference>
<dbReference type="SMART" id="SM00228">
    <property type="entry name" value="PDZ"/>
    <property type="match status" value="1"/>
</dbReference>
<evidence type="ECO:0000313" key="3">
    <source>
        <dbReference type="Proteomes" id="UP000218231"/>
    </source>
</evidence>
<organism evidence="2 3">
    <name type="scientific">Diploscapter pachys</name>
    <dbReference type="NCBI Taxonomy" id="2018661"/>
    <lineage>
        <taxon>Eukaryota</taxon>
        <taxon>Metazoa</taxon>
        <taxon>Ecdysozoa</taxon>
        <taxon>Nematoda</taxon>
        <taxon>Chromadorea</taxon>
        <taxon>Rhabditida</taxon>
        <taxon>Rhabditina</taxon>
        <taxon>Rhabditomorpha</taxon>
        <taxon>Rhabditoidea</taxon>
        <taxon>Rhabditidae</taxon>
        <taxon>Diploscapter</taxon>
    </lineage>
</organism>
<protein>
    <recommendedName>
        <fullName evidence="1">PDZ domain-containing protein</fullName>
    </recommendedName>
</protein>
<dbReference type="Gene3D" id="2.30.42.10">
    <property type="match status" value="1"/>
</dbReference>
<dbReference type="EMBL" id="LIAE01010027">
    <property type="protein sequence ID" value="PAV66889.1"/>
    <property type="molecule type" value="Genomic_DNA"/>
</dbReference>
<dbReference type="InterPro" id="IPR036034">
    <property type="entry name" value="PDZ_sf"/>
</dbReference>
<evidence type="ECO:0000313" key="2">
    <source>
        <dbReference type="EMBL" id="PAV66889.1"/>
    </source>
</evidence>
<feature type="domain" description="PDZ" evidence="1">
    <location>
        <begin position="1"/>
        <end position="64"/>
    </location>
</feature>
<dbReference type="STRING" id="2018661.A0A2A2JZC9"/>
<dbReference type="Proteomes" id="UP000218231">
    <property type="component" value="Unassembled WGS sequence"/>
</dbReference>
<dbReference type="AlphaFoldDB" id="A0A2A2JZC9"/>
<dbReference type="OrthoDB" id="6022711at2759"/>